<organism evidence="2 3">
    <name type="scientific">Auxenochlorella protothecoides</name>
    <name type="common">Green microalga</name>
    <name type="synonym">Chlorella protothecoides</name>
    <dbReference type="NCBI Taxonomy" id="3075"/>
    <lineage>
        <taxon>Eukaryota</taxon>
        <taxon>Viridiplantae</taxon>
        <taxon>Chlorophyta</taxon>
        <taxon>core chlorophytes</taxon>
        <taxon>Trebouxiophyceae</taxon>
        <taxon>Chlorellales</taxon>
        <taxon>Chlorellaceae</taxon>
        <taxon>Auxenochlorella</taxon>
    </lineage>
</organism>
<name>A0A087SP56_AUXPR</name>
<dbReference type="EMBL" id="KL662148">
    <property type="protein sequence ID" value="KFM27510.1"/>
    <property type="molecule type" value="Genomic_DNA"/>
</dbReference>
<reference evidence="2 3" key="1">
    <citation type="journal article" date="2014" name="BMC Genomics">
        <title>Oil accumulation mechanisms of the oleaginous microalga Chlorella protothecoides revealed through its genome, transcriptomes, and proteomes.</title>
        <authorList>
            <person name="Gao C."/>
            <person name="Wang Y."/>
            <person name="Shen Y."/>
            <person name="Yan D."/>
            <person name="He X."/>
            <person name="Dai J."/>
            <person name="Wu Q."/>
        </authorList>
    </citation>
    <scope>NUCLEOTIDE SEQUENCE [LARGE SCALE GENOMIC DNA]</scope>
    <source>
        <strain evidence="2 3">0710</strain>
    </source>
</reference>
<dbReference type="AlphaFoldDB" id="A0A087SP56"/>
<feature type="compositionally biased region" description="Basic and acidic residues" evidence="1">
    <location>
        <begin position="162"/>
        <end position="171"/>
    </location>
</feature>
<evidence type="ECO:0000313" key="3">
    <source>
        <dbReference type="Proteomes" id="UP000028924"/>
    </source>
</evidence>
<gene>
    <name evidence="2" type="ORF">F751_5366</name>
</gene>
<dbReference type="Proteomes" id="UP000028924">
    <property type="component" value="Unassembled WGS sequence"/>
</dbReference>
<feature type="region of interest" description="Disordered" evidence="1">
    <location>
        <begin position="97"/>
        <end position="171"/>
    </location>
</feature>
<evidence type="ECO:0000256" key="1">
    <source>
        <dbReference type="SAM" id="MobiDB-lite"/>
    </source>
</evidence>
<accession>A0A087SP56</accession>
<sequence length="246" mass="26199">MMYPDLADHNLICFLGSKMGSMYGGLDHMLAAVQENMAAAANRGELRDVHGVAVPAECHPSLHPRCHRGTPMLPTYTKVMSKLIIYIDTGLVATSKAGTGRRRGKEPMPVAEPPHGASPDLASISAKPDTQGPESATSPHPVDSGSEVPPLLSIPDTPAPSRESDSGLKEALRGPAIRVNLVAEKGVRAEHDTLYKHLMEMIHLCCPLGQLIPSPTSATSKPKLTASAPILRGMVARGGRLFRRTN</sequence>
<evidence type="ECO:0000313" key="2">
    <source>
        <dbReference type="EMBL" id="KFM27510.1"/>
    </source>
</evidence>
<dbReference type="KEGG" id="apro:F751_5366"/>
<protein>
    <submittedName>
        <fullName evidence="2">Uncharacterized protein</fullName>
    </submittedName>
</protein>
<dbReference type="GeneID" id="23616757"/>
<proteinExistence type="predicted"/>
<dbReference type="RefSeq" id="XP_011400487.1">
    <property type="nucleotide sequence ID" value="XM_011402185.1"/>
</dbReference>
<keyword evidence="3" id="KW-1185">Reference proteome</keyword>